<evidence type="ECO:0000313" key="4">
    <source>
        <dbReference type="EMBL" id="SNQ51446.1"/>
    </source>
</evidence>
<evidence type="ECO:0000256" key="2">
    <source>
        <dbReference type="SAM" id="MobiDB-lite"/>
    </source>
</evidence>
<dbReference type="InterPro" id="IPR036390">
    <property type="entry name" value="WH_DNA-bd_sf"/>
</dbReference>
<feature type="compositionally biased region" description="Basic and acidic residues" evidence="2">
    <location>
        <begin position="254"/>
        <end position="269"/>
    </location>
</feature>
<dbReference type="InterPro" id="IPR005149">
    <property type="entry name" value="Tscrpt_reg_PadR_N"/>
</dbReference>
<dbReference type="AlphaFoldDB" id="A0A2I2L0J7"/>
<feature type="compositionally biased region" description="Gly residues" evidence="2">
    <location>
        <begin position="223"/>
        <end position="234"/>
    </location>
</feature>
<evidence type="ECO:0000313" key="5">
    <source>
        <dbReference type="Proteomes" id="UP000234331"/>
    </source>
</evidence>
<sequence>MLELAVLALLSESPMHGYELRKRLAAVLGAFHRFSYGSLYPCLRRLAEAGYVTAGDAGSATRLGGRSRVVYTLTGEGKEKLAELLGEGGPSSWEDEMFGVRFAFFAKTDAAVRLRILEGRRVRLEERREKVRSALTRTVERFDTYTLELQRHGLESVEREVRWLNELIETERAAVPASVPSPQLSTASTGLSTASSTGSDPSTGSDAAVGTEPGLSVTASAPPGGGTAAGGRPGRAGRRDARASSSRRTTRSPDGTHDGDDGGARDRNGRSSAQTGPDLDGEIPADG</sequence>
<feature type="domain" description="Transcription regulator PadR N-terminal" evidence="3">
    <location>
        <begin position="6"/>
        <end position="83"/>
    </location>
</feature>
<evidence type="ECO:0000256" key="1">
    <source>
        <dbReference type="SAM" id="Coils"/>
    </source>
</evidence>
<name>A0A2I2L0J7_9ACTN</name>
<feature type="coiled-coil region" evidence="1">
    <location>
        <begin position="114"/>
        <end position="174"/>
    </location>
</feature>
<keyword evidence="1" id="KW-0175">Coiled coil</keyword>
<dbReference type="EMBL" id="FZMO01000536">
    <property type="protein sequence ID" value="SNQ51446.1"/>
    <property type="molecule type" value="Genomic_DNA"/>
</dbReference>
<dbReference type="OrthoDB" id="2374094at2"/>
<proteinExistence type="predicted"/>
<reference evidence="4 5" key="1">
    <citation type="submission" date="2017-06" db="EMBL/GenBank/DDBJ databases">
        <authorList>
            <person name="Kim H.J."/>
            <person name="Triplett B.A."/>
        </authorList>
    </citation>
    <scope>NUCLEOTIDE SEQUENCE [LARGE SCALE GENOMIC DNA]</scope>
    <source>
        <strain evidence="4">FRACA_ARgP5</strain>
    </source>
</reference>
<dbReference type="Gene3D" id="1.10.10.10">
    <property type="entry name" value="Winged helix-like DNA-binding domain superfamily/Winged helix DNA-binding domain"/>
    <property type="match status" value="1"/>
</dbReference>
<accession>A0A2I2L0J7</accession>
<organism evidence="4 5">
    <name type="scientific">Frankia canadensis</name>
    <dbReference type="NCBI Taxonomy" id="1836972"/>
    <lineage>
        <taxon>Bacteria</taxon>
        <taxon>Bacillati</taxon>
        <taxon>Actinomycetota</taxon>
        <taxon>Actinomycetes</taxon>
        <taxon>Frankiales</taxon>
        <taxon>Frankiaceae</taxon>
        <taxon>Frankia</taxon>
    </lineage>
</organism>
<protein>
    <recommendedName>
        <fullName evidence="3">Transcription regulator PadR N-terminal domain-containing protein</fullName>
    </recommendedName>
</protein>
<keyword evidence="5" id="KW-1185">Reference proteome</keyword>
<evidence type="ECO:0000259" key="3">
    <source>
        <dbReference type="Pfam" id="PF03551"/>
    </source>
</evidence>
<gene>
    <name evidence="4" type="ORF">FRACA_70062</name>
</gene>
<dbReference type="InterPro" id="IPR036388">
    <property type="entry name" value="WH-like_DNA-bd_sf"/>
</dbReference>
<feature type="region of interest" description="Disordered" evidence="2">
    <location>
        <begin position="175"/>
        <end position="287"/>
    </location>
</feature>
<dbReference type="SUPFAM" id="SSF46785">
    <property type="entry name" value="Winged helix' DNA-binding domain"/>
    <property type="match status" value="1"/>
</dbReference>
<dbReference type="InterPro" id="IPR052509">
    <property type="entry name" value="Metal_resp_DNA-bind_regulator"/>
</dbReference>
<dbReference type="Pfam" id="PF03551">
    <property type="entry name" value="PadR"/>
    <property type="match status" value="1"/>
</dbReference>
<dbReference type="PANTHER" id="PTHR33169:SF26">
    <property type="entry name" value="CONSERVED PROTEIN"/>
    <property type="match status" value="1"/>
</dbReference>
<dbReference type="Proteomes" id="UP000234331">
    <property type="component" value="Unassembled WGS sequence"/>
</dbReference>
<dbReference type="PANTHER" id="PTHR33169">
    <property type="entry name" value="PADR-FAMILY TRANSCRIPTIONAL REGULATOR"/>
    <property type="match status" value="1"/>
</dbReference>
<feature type="compositionally biased region" description="Low complexity" evidence="2">
    <location>
        <begin position="184"/>
        <end position="207"/>
    </location>
</feature>